<protein>
    <submittedName>
        <fullName evidence="7">ATP-dependent helicase HrpB</fullName>
    </submittedName>
</protein>
<evidence type="ECO:0000256" key="3">
    <source>
        <dbReference type="ARBA" id="ARBA00022806"/>
    </source>
</evidence>
<dbReference type="SMART" id="SM00487">
    <property type="entry name" value="DEXDc"/>
    <property type="match status" value="1"/>
</dbReference>
<keyword evidence="2" id="KW-0378">Hydrolase</keyword>
<dbReference type="PROSITE" id="PS51194">
    <property type="entry name" value="HELICASE_CTER"/>
    <property type="match status" value="1"/>
</dbReference>
<sequence>MHSLPIDPLLPEIVRTLDEEPSLVLEAPPGAGKTTRVPRALLEQPSGASRGEIIVLEPRRLAARLAARRVAEELGETAGETVGYQVRFEDVTGPKTRLRFVTEAILTRRFIRDPELAGVGAVVLDEFHERHLHGDVALAYLRHLQRTSRPDLRLVLMSATLDAEPAARFLGCRSLRSEGKRFEVRIEHAAGADERPLELQVASAIRALPMDGDALVFLPGAREIRRAQEALEKAAAERGLLVLPLHGDLAPAEQDRAIRPADRPKVILATNVAESSVTIDGVVAVIDSGLARVMGHDPWSGLPRLRVEKVSRASATQRAGRAGRTRPGVCVRLYTKMDFERRPEHQPPEIARLDLTELLLELRARKVDRELTWLDAPPPVALASAEELLTRLGALDAQGEVTPIGHRMLRFPLHPRTARLLVEAEERGVFDDATVLAALLGERDVRTSGRARFDRGPSAHDVATEDSDLLQMRDLFREAQETRFAPNIVRAIGLDPGATFAVDRAQKQLRRMGRTKRSDAGSDTDLLKCVLAGYPDRVARRVRGRTLAMAGGGRAELSEASVVRDAPWLVAVDGDEKSVRIASAIEPDWLIEFFADRIVESTRTTFVRASERVESVSAMSYEGLVLDESPANRPDDTKAAELLAEAVLADGMTGLSRFAAEGALDAWVARARFAHTVDASIPLVDDAFLRDVLLAQCMGRRSFAELRETSFVDAIQTHLGPGPTARIFTLAPERITLAAGRSVKIRYEAEKAPHIASRLQDFFGMSETPRVGGGKVPLVVHLLAPNQRAVQVTSDLKGFWERHYPSIRKELSRKYPKHAWPERPES</sequence>
<evidence type="ECO:0000256" key="1">
    <source>
        <dbReference type="ARBA" id="ARBA00022741"/>
    </source>
</evidence>
<keyword evidence="4" id="KW-0067">ATP-binding</keyword>
<dbReference type="InterPro" id="IPR011545">
    <property type="entry name" value="DEAD/DEAH_box_helicase_dom"/>
</dbReference>
<dbReference type="SMART" id="SM00847">
    <property type="entry name" value="HA2"/>
    <property type="match status" value="1"/>
</dbReference>
<gene>
    <name evidence="7" type="primary">hrpB</name>
    <name evidence="7" type="ORF">LVJ94_14735</name>
</gene>
<dbReference type="Pfam" id="PF04408">
    <property type="entry name" value="WHD_HA2"/>
    <property type="match status" value="1"/>
</dbReference>
<dbReference type="RefSeq" id="WP_394838159.1">
    <property type="nucleotide sequence ID" value="NZ_CP089929.1"/>
</dbReference>
<dbReference type="Pfam" id="PF00270">
    <property type="entry name" value="DEAD"/>
    <property type="match status" value="1"/>
</dbReference>
<dbReference type="SUPFAM" id="SSF52540">
    <property type="entry name" value="P-loop containing nucleoside triphosphate hydrolases"/>
    <property type="match status" value="1"/>
</dbReference>
<dbReference type="Pfam" id="PF00271">
    <property type="entry name" value="Helicase_C"/>
    <property type="match status" value="1"/>
</dbReference>
<dbReference type="InterPro" id="IPR027417">
    <property type="entry name" value="P-loop_NTPase"/>
</dbReference>
<evidence type="ECO:0000259" key="6">
    <source>
        <dbReference type="PROSITE" id="PS51194"/>
    </source>
</evidence>
<proteinExistence type="predicted"/>
<dbReference type="SMART" id="SM00490">
    <property type="entry name" value="HELICc"/>
    <property type="match status" value="1"/>
</dbReference>
<evidence type="ECO:0000313" key="8">
    <source>
        <dbReference type="Proteomes" id="UP001374803"/>
    </source>
</evidence>
<dbReference type="CDD" id="cd17990">
    <property type="entry name" value="DEXHc_HrpB"/>
    <property type="match status" value="1"/>
</dbReference>
<organism evidence="7 8">
    <name type="scientific">Pendulispora rubella</name>
    <dbReference type="NCBI Taxonomy" id="2741070"/>
    <lineage>
        <taxon>Bacteria</taxon>
        <taxon>Pseudomonadati</taxon>
        <taxon>Myxococcota</taxon>
        <taxon>Myxococcia</taxon>
        <taxon>Myxococcales</taxon>
        <taxon>Sorangiineae</taxon>
        <taxon>Pendulisporaceae</taxon>
        <taxon>Pendulispora</taxon>
    </lineage>
</organism>
<name>A0ABZ2LG03_9BACT</name>
<dbReference type="InterPro" id="IPR001650">
    <property type="entry name" value="Helicase_C-like"/>
</dbReference>
<dbReference type="InterPro" id="IPR014001">
    <property type="entry name" value="Helicase_ATP-bd"/>
</dbReference>
<keyword evidence="3 7" id="KW-0347">Helicase</keyword>
<evidence type="ECO:0000259" key="5">
    <source>
        <dbReference type="PROSITE" id="PS51192"/>
    </source>
</evidence>
<dbReference type="InterPro" id="IPR013689">
    <property type="entry name" value="RNA_helicase_ATP-dep_HrpB_C"/>
</dbReference>
<dbReference type="PROSITE" id="PS51192">
    <property type="entry name" value="HELICASE_ATP_BIND_1"/>
    <property type="match status" value="1"/>
</dbReference>
<evidence type="ECO:0000313" key="7">
    <source>
        <dbReference type="EMBL" id="WXB08489.1"/>
    </source>
</evidence>
<dbReference type="PIRSF" id="PIRSF005496">
    <property type="entry name" value="ATP_hel_hrpB"/>
    <property type="match status" value="1"/>
</dbReference>
<dbReference type="CDD" id="cd18791">
    <property type="entry name" value="SF2_C_RHA"/>
    <property type="match status" value="1"/>
</dbReference>
<dbReference type="InterPro" id="IPR048333">
    <property type="entry name" value="HA2_WH"/>
</dbReference>
<keyword evidence="1" id="KW-0547">Nucleotide-binding</keyword>
<evidence type="ECO:0000256" key="2">
    <source>
        <dbReference type="ARBA" id="ARBA00022801"/>
    </source>
</evidence>
<dbReference type="Pfam" id="PF08482">
    <property type="entry name" value="HrpB_C"/>
    <property type="match status" value="1"/>
</dbReference>
<dbReference type="InterPro" id="IPR007502">
    <property type="entry name" value="Helicase-assoc_dom"/>
</dbReference>
<dbReference type="InterPro" id="IPR049614">
    <property type="entry name" value="HrpB_DEXH"/>
</dbReference>
<dbReference type="Gene3D" id="1.20.120.1080">
    <property type="match status" value="1"/>
</dbReference>
<dbReference type="PANTHER" id="PTHR43519">
    <property type="entry name" value="ATP-DEPENDENT RNA HELICASE HRPB"/>
    <property type="match status" value="1"/>
</dbReference>
<feature type="domain" description="Helicase C-terminal" evidence="6">
    <location>
        <begin position="200"/>
        <end position="366"/>
    </location>
</feature>
<accession>A0ABZ2LG03</accession>
<dbReference type="GO" id="GO:0004386">
    <property type="term" value="F:helicase activity"/>
    <property type="evidence" value="ECO:0007669"/>
    <property type="project" value="UniProtKB-KW"/>
</dbReference>
<dbReference type="EMBL" id="CP089983">
    <property type="protein sequence ID" value="WXB08489.1"/>
    <property type="molecule type" value="Genomic_DNA"/>
</dbReference>
<dbReference type="Proteomes" id="UP001374803">
    <property type="component" value="Chromosome"/>
</dbReference>
<feature type="domain" description="Helicase ATP-binding" evidence="5">
    <location>
        <begin position="14"/>
        <end position="179"/>
    </location>
</feature>
<reference evidence="7" key="1">
    <citation type="submission" date="2021-12" db="EMBL/GenBank/DDBJ databases">
        <title>Discovery of the Pendulisporaceae a myxobacterial family with distinct sporulation behavior and unique specialized metabolism.</title>
        <authorList>
            <person name="Garcia R."/>
            <person name="Popoff A."/>
            <person name="Bader C.D."/>
            <person name="Loehr J."/>
            <person name="Walesch S."/>
            <person name="Walt C."/>
            <person name="Boldt J."/>
            <person name="Bunk B."/>
            <person name="Haeckl F.J.F.P.J."/>
            <person name="Gunesch A.P."/>
            <person name="Birkelbach J."/>
            <person name="Nuebel U."/>
            <person name="Pietschmann T."/>
            <person name="Bach T."/>
            <person name="Mueller R."/>
        </authorList>
    </citation>
    <scope>NUCLEOTIDE SEQUENCE</scope>
    <source>
        <strain evidence="7">MSr11367</strain>
    </source>
</reference>
<keyword evidence="8" id="KW-1185">Reference proteome</keyword>
<dbReference type="NCBIfam" id="TIGR01970">
    <property type="entry name" value="DEAH_box_HrpB"/>
    <property type="match status" value="1"/>
</dbReference>
<dbReference type="Gene3D" id="3.40.50.300">
    <property type="entry name" value="P-loop containing nucleotide triphosphate hydrolases"/>
    <property type="match status" value="2"/>
</dbReference>
<dbReference type="InterPro" id="IPR010225">
    <property type="entry name" value="HrpB"/>
</dbReference>
<evidence type="ECO:0000256" key="4">
    <source>
        <dbReference type="ARBA" id="ARBA00022840"/>
    </source>
</evidence>
<dbReference type="PANTHER" id="PTHR43519:SF1">
    <property type="entry name" value="ATP-DEPENDENT RNA HELICASE HRPB"/>
    <property type="match status" value="1"/>
</dbReference>